<dbReference type="KEGG" id="slc:SL103_18630"/>
<dbReference type="OrthoDB" id="4518752at2"/>
<keyword evidence="2" id="KW-1185">Reference proteome</keyword>
<gene>
    <name evidence="1" type="ORF">SL103_18630</name>
</gene>
<accession>A0A1D7VMN0</accession>
<dbReference type="AlphaFoldDB" id="A0A1D7VMN0"/>
<protein>
    <submittedName>
        <fullName evidence="1">Uncharacterized protein</fullName>
    </submittedName>
</protein>
<name>A0A1D7VMN0_9ACTN</name>
<dbReference type="Proteomes" id="UP000094094">
    <property type="component" value="Chromosome"/>
</dbReference>
<evidence type="ECO:0000313" key="1">
    <source>
        <dbReference type="EMBL" id="AOP47981.1"/>
    </source>
</evidence>
<dbReference type="EMBL" id="CP017157">
    <property type="protein sequence ID" value="AOP47981.1"/>
    <property type="molecule type" value="Genomic_DNA"/>
</dbReference>
<evidence type="ECO:0000313" key="2">
    <source>
        <dbReference type="Proteomes" id="UP000094094"/>
    </source>
</evidence>
<proteinExistence type="predicted"/>
<reference evidence="1 2" key="1">
    <citation type="submission" date="2016-09" db="EMBL/GenBank/DDBJ databases">
        <title>Complete genome sequencing of Streptomyces lydicus 103 and metabolic pathways analysis of antibiotic biosynthesis.</title>
        <authorList>
            <person name="Jia N."/>
            <person name="Ding M.-Z."/>
            <person name="Gao F."/>
            <person name="Yuan Y.-J."/>
        </authorList>
    </citation>
    <scope>NUCLEOTIDE SEQUENCE [LARGE SCALE GENOMIC DNA]</scope>
    <source>
        <strain evidence="1 2">103</strain>
    </source>
</reference>
<sequence length="112" mass="12074">MCFSCWRGINAPVGTKVPLPARGRIGGPVRPHFAHPAGTAPPGGHIRETVRHVNVTYRLARWAPALSNVARGSASSVLFLRLVSHLGPVCARRSQRAKYFGMPLMPAAEGLR</sequence>
<organism evidence="1 2">
    <name type="scientific">Streptomyces lydicus</name>
    <dbReference type="NCBI Taxonomy" id="47763"/>
    <lineage>
        <taxon>Bacteria</taxon>
        <taxon>Bacillati</taxon>
        <taxon>Actinomycetota</taxon>
        <taxon>Actinomycetes</taxon>
        <taxon>Kitasatosporales</taxon>
        <taxon>Streptomycetaceae</taxon>
        <taxon>Streptomyces</taxon>
    </lineage>
</organism>